<dbReference type="GO" id="GO:0030246">
    <property type="term" value="F:carbohydrate binding"/>
    <property type="evidence" value="ECO:0007669"/>
    <property type="project" value="InterPro"/>
</dbReference>
<dbReference type="Gene3D" id="2.70.98.10">
    <property type="match status" value="1"/>
</dbReference>
<gene>
    <name evidence="1" type="ORF">IAB60_05150</name>
</gene>
<reference evidence="1" key="1">
    <citation type="submission" date="2020-10" db="EMBL/GenBank/DDBJ databases">
        <authorList>
            <person name="Gilroy R."/>
        </authorList>
    </citation>
    <scope>NUCLEOTIDE SEQUENCE</scope>
    <source>
        <strain evidence="1">CHK123-3438</strain>
    </source>
</reference>
<name>A0A9D1GIJ8_9FIRM</name>
<feature type="non-terminal residue" evidence="1">
    <location>
        <position position="1"/>
    </location>
</feature>
<sequence>QGKTYSITSHGFARDKEFALVSRTENEVWYQLESSPETIEVYPFPFILMAGHRLEGRTLKVMWKVKNTGDTPMYFMIGGHPAFKTPKGCTVHDFTLDFHCAGKKDALHYQSPNGDGYQDEALSGSLALEEGKVPVTPGFFSKALTYIFDEGQVEKVSLLLPGGEPYVTVRCAGIPYLGVWTVEATHPFICLEPWYGRCDRDGWQGELADRDGVVKLAAGQEFQAEYEIEIH</sequence>
<dbReference type="InterPro" id="IPR008183">
    <property type="entry name" value="Aldose_1/G6P_1-epimerase"/>
</dbReference>
<dbReference type="Pfam" id="PF01263">
    <property type="entry name" value="Aldose_epim"/>
    <property type="match status" value="1"/>
</dbReference>
<dbReference type="EMBL" id="DVKS01000085">
    <property type="protein sequence ID" value="HIT41483.1"/>
    <property type="molecule type" value="Genomic_DNA"/>
</dbReference>
<comment type="caution">
    <text evidence="1">The sequence shown here is derived from an EMBL/GenBank/DDBJ whole genome shotgun (WGS) entry which is preliminary data.</text>
</comment>
<dbReference type="GO" id="GO:0005975">
    <property type="term" value="P:carbohydrate metabolic process"/>
    <property type="evidence" value="ECO:0007669"/>
    <property type="project" value="InterPro"/>
</dbReference>
<dbReference type="SUPFAM" id="SSF74650">
    <property type="entry name" value="Galactose mutarotase-like"/>
    <property type="match status" value="1"/>
</dbReference>
<organism evidence="1 2">
    <name type="scientific">Candidatus Caccovicinus merdipullorum</name>
    <dbReference type="NCBI Taxonomy" id="2840724"/>
    <lineage>
        <taxon>Bacteria</taxon>
        <taxon>Bacillati</taxon>
        <taxon>Bacillota</taxon>
        <taxon>Clostridia</taxon>
        <taxon>Eubacteriales</taxon>
        <taxon>Candidatus Caccovicinus</taxon>
    </lineage>
</organism>
<accession>A0A9D1GIJ8</accession>
<proteinExistence type="predicted"/>
<evidence type="ECO:0000313" key="2">
    <source>
        <dbReference type="Proteomes" id="UP000886860"/>
    </source>
</evidence>
<evidence type="ECO:0000313" key="1">
    <source>
        <dbReference type="EMBL" id="HIT41483.1"/>
    </source>
</evidence>
<reference evidence="1" key="2">
    <citation type="journal article" date="2021" name="PeerJ">
        <title>Extensive microbial diversity within the chicken gut microbiome revealed by metagenomics and culture.</title>
        <authorList>
            <person name="Gilroy R."/>
            <person name="Ravi A."/>
            <person name="Getino M."/>
            <person name="Pursley I."/>
            <person name="Horton D.L."/>
            <person name="Alikhan N.F."/>
            <person name="Baker D."/>
            <person name="Gharbi K."/>
            <person name="Hall N."/>
            <person name="Watson M."/>
            <person name="Adriaenssens E.M."/>
            <person name="Foster-Nyarko E."/>
            <person name="Jarju S."/>
            <person name="Secka A."/>
            <person name="Antonio M."/>
            <person name="Oren A."/>
            <person name="Chaudhuri R.R."/>
            <person name="La Ragione R."/>
            <person name="Hildebrand F."/>
            <person name="Pallen M.J."/>
        </authorList>
    </citation>
    <scope>NUCLEOTIDE SEQUENCE</scope>
    <source>
        <strain evidence="1">CHK123-3438</strain>
    </source>
</reference>
<dbReference type="GO" id="GO:0016853">
    <property type="term" value="F:isomerase activity"/>
    <property type="evidence" value="ECO:0007669"/>
    <property type="project" value="InterPro"/>
</dbReference>
<dbReference type="Proteomes" id="UP000886860">
    <property type="component" value="Unassembled WGS sequence"/>
</dbReference>
<dbReference type="InterPro" id="IPR011013">
    <property type="entry name" value="Gal_mutarotase_sf_dom"/>
</dbReference>
<dbReference type="AlphaFoldDB" id="A0A9D1GIJ8"/>
<dbReference type="InterPro" id="IPR014718">
    <property type="entry name" value="GH-type_carb-bd"/>
</dbReference>
<protein>
    <submittedName>
        <fullName evidence="1">Aldose 1-epimerase family protein</fullName>
    </submittedName>
</protein>